<comment type="caution">
    <text evidence="8">The sequence shown here is derived from an EMBL/GenBank/DDBJ whole genome shotgun (WGS) entry which is preliminary data.</text>
</comment>
<dbReference type="InterPro" id="IPR011990">
    <property type="entry name" value="TPR-like_helical_dom_sf"/>
</dbReference>
<feature type="domain" description="RagB/SusD" evidence="6">
    <location>
        <begin position="408"/>
        <end position="526"/>
    </location>
</feature>
<proteinExistence type="inferred from homology"/>
<organism evidence="8 9">
    <name type="scientific">Prevotella nigrescens</name>
    <dbReference type="NCBI Taxonomy" id="28133"/>
    <lineage>
        <taxon>Bacteria</taxon>
        <taxon>Pseudomonadati</taxon>
        <taxon>Bacteroidota</taxon>
        <taxon>Bacteroidia</taxon>
        <taxon>Bacteroidales</taxon>
        <taxon>Prevotellaceae</taxon>
        <taxon>Prevotella</taxon>
    </lineage>
</organism>
<protein>
    <submittedName>
        <fullName evidence="8">RagB/SusD family nutrient uptake outer membrane protein</fullName>
    </submittedName>
</protein>
<evidence type="ECO:0000256" key="4">
    <source>
        <dbReference type="ARBA" id="ARBA00023136"/>
    </source>
</evidence>
<keyword evidence="4" id="KW-0472">Membrane</keyword>
<dbReference type="PROSITE" id="PS51257">
    <property type="entry name" value="PROKAR_LIPOPROTEIN"/>
    <property type="match status" value="1"/>
</dbReference>
<dbReference type="Proteomes" id="UP000787419">
    <property type="component" value="Unassembled WGS sequence"/>
</dbReference>
<name>A0A9D5WYL1_9BACT</name>
<evidence type="ECO:0000256" key="5">
    <source>
        <dbReference type="ARBA" id="ARBA00023237"/>
    </source>
</evidence>
<evidence type="ECO:0000256" key="3">
    <source>
        <dbReference type="ARBA" id="ARBA00022729"/>
    </source>
</evidence>
<comment type="subcellular location">
    <subcellularLocation>
        <location evidence="1">Cell outer membrane</location>
    </subcellularLocation>
</comment>
<evidence type="ECO:0000256" key="1">
    <source>
        <dbReference type="ARBA" id="ARBA00004442"/>
    </source>
</evidence>
<dbReference type="Gene3D" id="1.25.40.390">
    <property type="match status" value="1"/>
</dbReference>
<dbReference type="GO" id="GO:0009279">
    <property type="term" value="C:cell outer membrane"/>
    <property type="evidence" value="ECO:0007669"/>
    <property type="project" value="UniProtKB-SubCell"/>
</dbReference>
<dbReference type="AlphaFoldDB" id="A0A9D5WYL1"/>
<evidence type="ECO:0000313" key="8">
    <source>
        <dbReference type="EMBL" id="MBF1447129.1"/>
    </source>
</evidence>
<comment type="similarity">
    <text evidence="2">Belongs to the SusD family.</text>
</comment>
<dbReference type="RefSeq" id="WP_278490441.1">
    <property type="nucleotide sequence ID" value="NZ_CAJZDG010000074.1"/>
</dbReference>
<evidence type="ECO:0000256" key="2">
    <source>
        <dbReference type="ARBA" id="ARBA00006275"/>
    </source>
</evidence>
<evidence type="ECO:0000259" key="7">
    <source>
        <dbReference type="Pfam" id="PF14322"/>
    </source>
</evidence>
<evidence type="ECO:0000313" key="9">
    <source>
        <dbReference type="Proteomes" id="UP000787419"/>
    </source>
</evidence>
<accession>A0A9D5WYL1</accession>
<dbReference type="SUPFAM" id="SSF48452">
    <property type="entry name" value="TPR-like"/>
    <property type="match status" value="1"/>
</dbReference>
<keyword evidence="3" id="KW-0732">Signal</keyword>
<keyword evidence="5" id="KW-0998">Cell outer membrane</keyword>
<reference evidence="8" key="1">
    <citation type="submission" date="2020-04" db="EMBL/GenBank/DDBJ databases">
        <title>Deep metagenomics examines the oral microbiome during advanced dental caries in children, revealing novel taxa and co-occurrences with host molecules.</title>
        <authorList>
            <person name="Baker J.L."/>
            <person name="Morton J.T."/>
            <person name="Dinis M."/>
            <person name="Alvarez R."/>
            <person name="Tran N.C."/>
            <person name="Knight R."/>
            <person name="Edlund A."/>
        </authorList>
    </citation>
    <scope>NUCLEOTIDE SEQUENCE</scope>
    <source>
        <strain evidence="8">JCVI_32_bin.50</strain>
    </source>
</reference>
<feature type="domain" description="SusD-like N-terminal" evidence="7">
    <location>
        <begin position="39"/>
        <end position="217"/>
    </location>
</feature>
<dbReference type="InterPro" id="IPR033985">
    <property type="entry name" value="SusD-like_N"/>
</dbReference>
<evidence type="ECO:0000259" key="6">
    <source>
        <dbReference type="Pfam" id="PF07980"/>
    </source>
</evidence>
<dbReference type="Pfam" id="PF14322">
    <property type="entry name" value="SusD-like_3"/>
    <property type="match status" value="1"/>
</dbReference>
<dbReference type="EMBL" id="JABZTM010000070">
    <property type="protein sequence ID" value="MBF1447129.1"/>
    <property type="molecule type" value="Genomic_DNA"/>
</dbReference>
<gene>
    <name evidence="8" type="ORF">HXN55_07095</name>
</gene>
<dbReference type="Pfam" id="PF07980">
    <property type="entry name" value="SusD_RagB"/>
    <property type="match status" value="1"/>
</dbReference>
<sequence length="526" mass="59210">MKKYNKFLLVAGIGALSLTSCNLDLEPNNYVPGETKDTLLTETSIEFYLNGINQSFRGSFYGSLAYPAEVMCDGFNATNIYGNNYGAIHRIDDGFTASDQNTIDTWAQHYGAMKNYNIFIEQIAKFKEKYKNDAELIAKAKLYDGYAHFYRANAYLELVRHFAKAYNPATATTDEAVPLVLTYDIEAKPARATVKAVYDQVKADLDIAAAAIATKTSVPLKDTPTEVNSLGVSKNNFKMTPTMDGVNALYARYYLDIQNYAKAAEFSKKVMDNPEFQLASNKDAFEAEYTYDNGTEAVMQLAGNIQEGGANVNSMYTRTEYNKGFKVSWNPKGYYYQPYYLPSQKLISLYTASDLRFQNWFAKRGIIMYFNDITYNKIYLFTRYIGNPNLTTAVPNSRHLVKPFLLPEMYLINAEANEKLGNTTEATRVLNLLQTARGAQLTGSSMNEIGDEWFREMVGEGQRFLFLKRNHMGYTGRAGQPAASQFVYDGPTFTGKSLAADDYHFAWPIPAREIKVNANLTQNPGY</sequence>
<dbReference type="InterPro" id="IPR012944">
    <property type="entry name" value="SusD_RagB_dom"/>
</dbReference>